<proteinExistence type="evidence at transcript level"/>
<sequence>MQFFTCLCLLVPLMLFFHLTHSVTADHAGAATEVRSADHTLKRFVHHVHQAPKRGPVQPRASTIHGLHNDDNDNDGNKKKRTGDLSVNLDLSVLAEGLNKQEEAAEAAQATLDGLGR</sequence>
<name>A0A142C1E7_CONBE</name>
<reference evidence="3" key="1">
    <citation type="submission" date="2015-12" db="EMBL/GenBank/DDBJ databases">
        <title>High throughput identification of novel conotoxins from the Chinese tubular cone snail Conus betulinus by multitranscriptome sequencing.</title>
        <authorList>
            <person name="Ruan Z."/>
            <person name="Peng C."/>
            <person name="Shi Q."/>
            <person name="Yao G."/>
            <person name="Gao B.-M."/>
        </authorList>
    </citation>
    <scope>NUCLEOTIDE SEQUENCE</scope>
</reference>
<organism evidence="3">
    <name type="scientific">Conus betulinus</name>
    <name type="common">Beech cone</name>
    <dbReference type="NCBI Taxonomy" id="89764"/>
    <lineage>
        <taxon>Eukaryota</taxon>
        <taxon>Metazoa</taxon>
        <taxon>Spiralia</taxon>
        <taxon>Lophotrochozoa</taxon>
        <taxon>Mollusca</taxon>
        <taxon>Gastropoda</taxon>
        <taxon>Caenogastropoda</taxon>
        <taxon>Neogastropoda</taxon>
        <taxon>Conoidea</taxon>
        <taxon>Conidae</taxon>
        <taxon>Conus</taxon>
        <taxon>Dendroconus</taxon>
    </lineage>
</organism>
<evidence type="ECO:0000313" key="3">
    <source>
        <dbReference type="EMBL" id="AMP44648.1"/>
    </source>
</evidence>
<dbReference type="AlphaFoldDB" id="A0A142C1E7"/>
<accession>A0A142C1E7</accession>
<dbReference type="EMBL" id="KU563900">
    <property type="protein sequence ID" value="AMP44648.1"/>
    <property type="molecule type" value="mRNA"/>
</dbReference>
<feature type="signal peptide" evidence="2">
    <location>
        <begin position="1"/>
        <end position="25"/>
    </location>
</feature>
<evidence type="ECO:0000256" key="1">
    <source>
        <dbReference type="SAM" id="MobiDB-lite"/>
    </source>
</evidence>
<keyword evidence="2" id="KW-0732">Signal</keyword>
<feature type="compositionally biased region" description="Basic and acidic residues" evidence="1">
    <location>
        <begin position="67"/>
        <end position="77"/>
    </location>
</feature>
<feature type="chain" id="PRO_5007493346" evidence="2">
    <location>
        <begin position="26"/>
        <end position="117"/>
    </location>
</feature>
<protein>
    <submittedName>
        <fullName evidence="3">Conotoxin</fullName>
    </submittedName>
</protein>
<feature type="region of interest" description="Disordered" evidence="1">
    <location>
        <begin position="48"/>
        <end position="83"/>
    </location>
</feature>
<evidence type="ECO:0000256" key="2">
    <source>
        <dbReference type="SAM" id="SignalP"/>
    </source>
</evidence>